<evidence type="ECO:0000313" key="4">
    <source>
        <dbReference type="Proteomes" id="UP000188388"/>
    </source>
</evidence>
<keyword evidence="2" id="KW-1277">Toxin-antitoxin system</keyword>
<accession>A0A1R3VI01</accession>
<dbReference type="InterPro" id="IPR035093">
    <property type="entry name" value="RelE/ParE_toxin_dom_sf"/>
</dbReference>
<comment type="similarity">
    <text evidence="1">Belongs to the RelE toxin family.</text>
</comment>
<dbReference type="Pfam" id="PF05016">
    <property type="entry name" value="ParE_toxin"/>
    <property type="match status" value="1"/>
</dbReference>
<gene>
    <name evidence="3" type="ORF">BQ8794_70383</name>
</gene>
<dbReference type="AlphaFoldDB" id="A0A1R3VI01"/>
<dbReference type="STRING" id="1631249.BQ8794_70383"/>
<reference evidence="4" key="1">
    <citation type="submission" date="2017-01" db="EMBL/GenBank/DDBJ databases">
        <authorList>
            <person name="Brunel B."/>
        </authorList>
    </citation>
    <scope>NUCLEOTIDE SEQUENCE [LARGE SCALE GENOMIC DNA]</scope>
</reference>
<dbReference type="SUPFAM" id="SSF143011">
    <property type="entry name" value="RelE-like"/>
    <property type="match status" value="1"/>
</dbReference>
<dbReference type="InterPro" id="IPR007712">
    <property type="entry name" value="RelE/ParE_toxin"/>
</dbReference>
<organism evidence="3 4">
    <name type="scientific">Mesorhizobium prunaredense</name>
    <dbReference type="NCBI Taxonomy" id="1631249"/>
    <lineage>
        <taxon>Bacteria</taxon>
        <taxon>Pseudomonadati</taxon>
        <taxon>Pseudomonadota</taxon>
        <taxon>Alphaproteobacteria</taxon>
        <taxon>Hyphomicrobiales</taxon>
        <taxon>Phyllobacteriaceae</taxon>
        <taxon>Mesorhizobium</taxon>
    </lineage>
</organism>
<name>A0A1R3VI01_9HYPH</name>
<proteinExistence type="inferred from homology"/>
<evidence type="ECO:0000256" key="2">
    <source>
        <dbReference type="ARBA" id="ARBA00022649"/>
    </source>
</evidence>
<sequence length="88" mass="10702">MTWRVEFTRQAEKDIERLSTKDQRRILEFLHQRVSEHPNPKALAKRLTATKQEAWRFRVGDYRIIAQFEDSRFVVLVVEVGNRREVYR</sequence>
<protein>
    <submittedName>
        <fullName evidence="3">Translation repressor RelE</fullName>
    </submittedName>
</protein>
<dbReference type="PANTHER" id="PTHR35601">
    <property type="entry name" value="TOXIN RELE"/>
    <property type="match status" value="1"/>
</dbReference>
<dbReference type="Gene3D" id="3.30.2310.20">
    <property type="entry name" value="RelE-like"/>
    <property type="match status" value="1"/>
</dbReference>
<evidence type="ECO:0000313" key="3">
    <source>
        <dbReference type="EMBL" id="SIT59453.1"/>
    </source>
</evidence>
<keyword evidence="4" id="KW-1185">Reference proteome</keyword>
<dbReference type="RefSeq" id="WP_077383090.1">
    <property type="nucleotide sequence ID" value="NZ_FTPD01000067.1"/>
</dbReference>
<dbReference type="Proteomes" id="UP000188388">
    <property type="component" value="Unassembled WGS sequence"/>
</dbReference>
<evidence type="ECO:0000256" key="1">
    <source>
        <dbReference type="ARBA" id="ARBA00006226"/>
    </source>
</evidence>
<dbReference type="PANTHER" id="PTHR35601:SF1">
    <property type="entry name" value="TOXIN RELE"/>
    <property type="match status" value="1"/>
</dbReference>
<dbReference type="EMBL" id="FTPD01000067">
    <property type="protein sequence ID" value="SIT59453.1"/>
    <property type="molecule type" value="Genomic_DNA"/>
</dbReference>